<accession>A0A836GLG7</accession>
<evidence type="ECO:0000259" key="4">
    <source>
        <dbReference type="Pfam" id="PF01105"/>
    </source>
</evidence>
<sequence length="350" mass="38278">MRQAKMQCLALLASLVWLAAGVQAVLYLNLNSADYPAYAGKKVSMKEYAALPGGKAACVLLSLDNGLGGVVRFTYSSNVSSLHWRSDVVVSIHKPSASQPSVAILESIDAVTETNVYSAEELERRRSAAQVVRRGSERQGTANAGTEAVQQPQSTTVSVRPALNGIGPAAKFIDGNYAACFHLIRSKAAAQKMLPLQYEQVTIQLLEVVSTRRSTLTYIAGLNGAESSQNGDAAAGGTLAEVDREYAMIRSLLRASGTPDLRALLEQEEVVTSEEVKRQLEDFKSLQKQLFGVYDGFEHLEDRFLRMRVTAERTFSRIWACTMLTLLAMGGTMWLTFRHTKGIIIKKKLL</sequence>
<feature type="transmembrane region" description="Helical" evidence="2">
    <location>
        <begin position="317"/>
        <end position="337"/>
    </location>
</feature>
<keyword evidence="3" id="KW-0732">Signal</keyword>
<proteinExistence type="predicted"/>
<keyword evidence="2" id="KW-1133">Transmembrane helix</keyword>
<evidence type="ECO:0000313" key="5">
    <source>
        <dbReference type="EMBL" id="KAG5467700.1"/>
    </source>
</evidence>
<feature type="region of interest" description="Disordered" evidence="1">
    <location>
        <begin position="135"/>
        <end position="156"/>
    </location>
</feature>
<gene>
    <name evidence="5" type="ORF">LSCM4_00779</name>
</gene>
<reference evidence="6" key="1">
    <citation type="journal article" date="2021" name="Microbiol. Resour. Announc.">
        <title>LGAAP: Leishmaniinae Genome Assembly and Annotation Pipeline.</title>
        <authorList>
            <person name="Almutairi H."/>
            <person name="Urbaniak M.D."/>
            <person name="Bates M.D."/>
            <person name="Jariyapan N."/>
            <person name="Kwakye-Nuako G."/>
            <person name="Thomaz-Soccol V."/>
            <person name="Al-Salem W.S."/>
            <person name="Dillon R.J."/>
            <person name="Bates P.A."/>
            <person name="Gatherer D."/>
        </authorList>
    </citation>
    <scope>NUCLEOTIDE SEQUENCE [LARGE SCALE GENOMIC DNA]</scope>
</reference>
<dbReference type="SMR" id="A0A836GLG7"/>
<dbReference type="GeneID" id="92356786"/>
<feature type="compositionally biased region" description="Polar residues" evidence="1">
    <location>
        <begin position="138"/>
        <end position="156"/>
    </location>
</feature>
<keyword evidence="2" id="KW-0812">Transmembrane</keyword>
<comment type="caution">
    <text evidence="5">The sequence shown here is derived from an EMBL/GenBank/DDBJ whole genome shotgun (WGS) entry which is preliminary data.</text>
</comment>
<dbReference type="AlphaFoldDB" id="A0A836GLG7"/>
<feature type="domain" description="GOLD" evidence="4">
    <location>
        <begin position="260"/>
        <end position="342"/>
    </location>
</feature>
<evidence type="ECO:0000313" key="6">
    <source>
        <dbReference type="Proteomes" id="UP000674143"/>
    </source>
</evidence>
<organism evidence="5 6">
    <name type="scientific">Leishmania orientalis</name>
    <dbReference type="NCBI Taxonomy" id="2249476"/>
    <lineage>
        <taxon>Eukaryota</taxon>
        <taxon>Discoba</taxon>
        <taxon>Euglenozoa</taxon>
        <taxon>Kinetoplastea</taxon>
        <taxon>Metakinetoplastina</taxon>
        <taxon>Trypanosomatida</taxon>
        <taxon>Trypanosomatidae</taxon>
        <taxon>Leishmaniinae</taxon>
        <taxon>Leishmania</taxon>
    </lineage>
</organism>
<dbReference type="InterPro" id="IPR009038">
    <property type="entry name" value="GOLD_dom"/>
</dbReference>
<dbReference type="KEGG" id="loi:92356786"/>
<feature type="chain" id="PRO_5032383013" description="GOLD domain-containing protein" evidence="3">
    <location>
        <begin position="25"/>
        <end position="350"/>
    </location>
</feature>
<protein>
    <recommendedName>
        <fullName evidence="4">GOLD domain-containing protein</fullName>
    </recommendedName>
</protein>
<evidence type="ECO:0000256" key="3">
    <source>
        <dbReference type="SAM" id="SignalP"/>
    </source>
</evidence>
<evidence type="ECO:0000256" key="1">
    <source>
        <dbReference type="SAM" id="MobiDB-lite"/>
    </source>
</evidence>
<keyword evidence="6" id="KW-1185">Reference proteome</keyword>
<dbReference type="Pfam" id="PF01105">
    <property type="entry name" value="EMP24_GP25L"/>
    <property type="match status" value="1"/>
</dbReference>
<dbReference type="RefSeq" id="XP_067059502.1">
    <property type="nucleotide sequence ID" value="XM_067202852.1"/>
</dbReference>
<feature type="signal peptide" evidence="3">
    <location>
        <begin position="1"/>
        <end position="24"/>
    </location>
</feature>
<reference evidence="6" key="2">
    <citation type="journal article" date="2021" name="Sci. Data">
        <title>Chromosome-scale genome sequencing, assembly and annotation of six genomes from subfamily Leishmaniinae.</title>
        <authorList>
            <person name="Almutairi H."/>
            <person name="Urbaniak M.D."/>
            <person name="Bates M.D."/>
            <person name="Jariyapan N."/>
            <person name="Kwakye-Nuako G."/>
            <person name="Thomaz Soccol V."/>
            <person name="Al-Salem W.S."/>
            <person name="Dillon R.J."/>
            <person name="Bates P.A."/>
            <person name="Gatherer D."/>
        </authorList>
    </citation>
    <scope>NUCLEOTIDE SEQUENCE [LARGE SCALE GENOMIC DNA]</scope>
</reference>
<dbReference type="EMBL" id="JAFHLR010000034">
    <property type="protein sequence ID" value="KAG5467700.1"/>
    <property type="molecule type" value="Genomic_DNA"/>
</dbReference>
<dbReference type="Proteomes" id="UP000674143">
    <property type="component" value="Unassembled WGS sequence"/>
</dbReference>
<keyword evidence="2" id="KW-0472">Membrane</keyword>
<evidence type="ECO:0000256" key="2">
    <source>
        <dbReference type="SAM" id="Phobius"/>
    </source>
</evidence>
<name>A0A836GLG7_9TRYP</name>